<proteinExistence type="predicted"/>
<dbReference type="STRING" id="1246995.AFR_07555"/>
<reference evidence="2 3" key="1">
    <citation type="journal article" date="2014" name="J. Biotechnol.">
        <title>Complete genome sequence of the actinobacterium Actinoplanes friuliensis HAG 010964, producer of the lipopeptide antibiotic friulimycin.</title>
        <authorList>
            <person name="Ruckert C."/>
            <person name="Szczepanowski R."/>
            <person name="Albersmeier A."/>
            <person name="Goesmann A."/>
            <person name="Fischer N."/>
            <person name="Steinkamper A."/>
            <person name="Puhler A."/>
            <person name="Biener R."/>
            <person name="Schwartz D."/>
            <person name="Kalinowski J."/>
        </authorList>
    </citation>
    <scope>NUCLEOTIDE SEQUENCE [LARGE SCALE GENOMIC DNA]</scope>
    <source>
        <strain evidence="2 3">DSM 7358</strain>
    </source>
</reference>
<dbReference type="PATRIC" id="fig|1246995.3.peg.1542"/>
<dbReference type="Proteomes" id="UP000017746">
    <property type="component" value="Chromosome"/>
</dbReference>
<evidence type="ECO:0000259" key="1">
    <source>
        <dbReference type="Pfam" id="PF08445"/>
    </source>
</evidence>
<dbReference type="AlphaFoldDB" id="U5VVQ4"/>
<sequence length="168" mass="18073">MAADVDQRWLDSWVDVDDNLSAPLGALFLSALEERLRLVSGTIDVVLLAPPATGEPPLPLTPVTDSEHRRVRRARRYRQDVEVWTSGPGTLVLGRGLAGRWEVAVEVDEDGRNRGLGRSLAAAARHLVPEGRPVWAQVAPGNAASLRAFLAAGYTPVGGEVLLMPVRG</sequence>
<feature type="domain" description="GCN5-related N-acetyltransferase Rv2170-like" evidence="1">
    <location>
        <begin position="104"/>
        <end position="155"/>
    </location>
</feature>
<dbReference type="InterPro" id="IPR016181">
    <property type="entry name" value="Acyl_CoA_acyltransferase"/>
</dbReference>
<dbReference type="InterPro" id="IPR013653">
    <property type="entry name" value="GCN5-like_dom"/>
</dbReference>
<gene>
    <name evidence="2" type="ORF">AFR_07555</name>
</gene>
<dbReference type="EMBL" id="CP006272">
    <property type="protein sequence ID" value="AGZ39800.1"/>
    <property type="molecule type" value="Genomic_DNA"/>
</dbReference>
<dbReference type="Pfam" id="PF08445">
    <property type="entry name" value="FR47"/>
    <property type="match status" value="1"/>
</dbReference>
<dbReference type="eggNOG" id="COG1670">
    <property type="taxonomic scope" value="Bacteria"/>
</dbReference>
<accession>U5VVQ4</accession>
<evidence type="ECO:0000313" key="2">
    <source>
        <dbReference type="EMBL" id="AGZ39800.1"/>
    </source>
</evidence>
<evidence type="ECO:0000313" key="3">
    <source>
        <dbReference type="Proteomes" id="UP000017746"/>
    </source>
</evidence>
<keyword evidence="3" id="KW-1185">Reference proteome</keyword>
<organism evidence="2 3">
    <name type="scientific">Actinoplanes friuliensis DSM 7358</name>
    <dbReference type="NCBI Taxonomy" id="1246995"/>
    <lineage>
        <taxon>Bacteria</taxon>
        <taxon>Bacillati</taxon>
        <taxon>Actinomycetota</taxon>
        <taxon>Actinomycetes</taxon>
        <taxon>Micromonosporales</taxon>
        <taxon>Micromonosporaceae</taxon>
        <taxon>Actinoplanes</taxon>
    </lineage>
</organism>
<protein>
    <recommendedName>
        <fullName evidence="1">GCN5-related N-acetyltransferase Rv2170-like domain-containing protein</fullName>
    </recommendedName>
</protein>
<dbReference type="SUPFAM" id="SSF55729">
    <property type="entry name" value="Acyl-CoA N-acyltransferases (Nat)"/>
    <property type="match status" value="1"/>
</dbReference>
<dbReference type="HOGENOM" id="CLU_112477_0_0_11"/>
<dbReference type="KEGG" id="afs:AFR_07555"/>
<dbReference type="Gene3D" id="3.40.630.30">
    <property type="match status" value="1"/>
</dbReference>
<dbReference type="GO" id="GO:0016747">
    <property type="term" value="F:acyltransferase activity, transferring groups other than amino-acyl groups"/>
    <property type="evidence" value="ECO:0007669"/>
    <property type="project" value="InterPro"/>
</dbReference>
<name>U5VVQ4_9ACTN</name>